<reference evidence="1 5" key="3">
    <citation type="submission" date="2018-03" db="EMBL/GenBank/DDBJ databases">
        <title>Genomic framework for the identification of Micromonospora saelicesensis and Micromonospora noduli.</title>
        <authorList>
            <person name="Riesco R."/>
            <person name="Trujillo M.E."/>
        </authorList>
    </citation>
    <scope>NUCLEOTIDE SEQUENCE [LARGE SCALE GENOMIC DNA]</scope>
    <source>
        <strain evidence="1 5">GAR05</strain>
    </source>
</reference>
<dbReference type="Proteomes" id="UP000249334">
    <property type="component" value="Unassembled WGS sequence"/>
</dbReference>
<evidence type="ECO:0000313" key="5">
    <source>
        <dbReference type="Proteomes" id="UP000249334"/>
    </source>
</evidence>
<dbReference type="EMBL" id="FMCR01000001">
    <property type="protein sequence ID" value="SCE76086.1"/>
    <property type="molecule type" value="Genomic_DNA"/>
</dbReference>
<evidence type="ECO:0000313" key="2">
    <source>
        <dbReference type="EMBL" id="RAO29577.1"/>
    </source>
</evidence>
<reference evidence="3 4" key="1">
    <citation type="submission" date="2016-06" db="EMBL/GenBank/DDBJ databases">
        <authorList>
            <person name="Kjaerup R.B."/>
            <person name="Dalgaard T.S."/>
            <person name="Juul-Madsen H.R."/>
        </authorList>
    </citation>
    <scope>NUCLEOTIDE SEQUENCE [LARGE SCALE GENOMIC DNA]</scope>
    <source>
        <strain evidence="3 4">DSM 44871</strain>
    </source>
</reference>
<sequence length="123" mass="12781">MDQQDEQQATISRITTGMPVIDSAGTEVGTVDLVQRGDPNAVTVQTPTADPGSSLDELIEATAVEEPDVPADLAARLLHSGYLKVSTDLTRTGAVYVPADRIGSVADGRVLLAVGVADLPPEE</sequence>
<protein>
    <recommendedName>
        <fullName evidence="7">PRC-barrel domain-containing protein</fullName>
    </recommendedName>
</protein>
<evidence type="ECO:0000313" key="4">
    <source>
        <dbReference type="Proteomes" id="UP000198864"/>
    </source>
</evidence>
<dbReference type="AlphaFoldDB" id="A0A1C4UWK5"/>
<dbReference type="EMBL" id="PYAG01000033">
    <property type="protein sequence ID" value="RAO29577.1"/>
    <property type="molecule type" value="Genomic_DNA"/>
</dbReference>
<evidence type="ECO:0000313" key="1">
    <source>
        <dbReference type="EMBL" id="RAO03711.1"/>
    </source>
</evidence>
<dbReference type="Proteomes" id="UP000249419">
    <property type="component" value="Unassembled WGS sequence"/>
</dbReference>
<dbReference type="RefSeq" id="WP_091395802.1">
    <property type="nucleotide sequence ID" value="NZ_CP192017.1"/>
</dbReference>
<reference evidence="2 6" key="2">
    <citation type="submission" date="2018-03" db="EMBL/GenBank/DDBJ databases">
        <title>Defining the species Micromonospora saelicesensis and Micromonospora noduli under the framework of genomics.</title>
        <authorList>
            <person name="Riesco R."/>
            <person name="Trujillo M.E."/>
        </authorList>
    </citation>
    <scope>NUCLEOTIDE SEQUENCE [LARGE SCALE GENOMIC DNA]</scope>
    <source>
        <strain evidence="2 6">PSN13</strain>
    </source>
</reference>
<accession>A0A1C4UWK5</accession>
<name>A0A1C4UWK5_9ACTN</name>
<dbReference type="Proteomes" id="UP000198864">
    <property type="component" value="Unassembled WGS sequence"/>
</dbReference>
<organism evidence="3 4">
    <name type="scientific">Micromonospora saelicesensis</name>
    <dbReference type="NCBI Taxonomy" id="285676"/>
    <lineage>
        <taxon>Bacteria</taxon>
        <taxon>Bacillati</taxon>
        <taxon>Actinomycetota</taxon>
        <taxon>Actinomycetes</taxon>
        <taxon>Micromonosporales</taxon>
        <taxon>Micromonosporaceae</taxon>
        <taxon>Micromonospora</taxon>
    </lineage>
</organism>
<proteinExistence type="predicted"/>
<evidence type="ECO:0000313" key="6">
    <source>
        <dbReference type="Proteomes" id="UP000249419"/>
    </source>
</evidence>
<keyword evidence="5" id="KW-1185">Reference proteome</keyword>
<evidence type="ECO:0000313" key="3">
    <source>
        <dbReference type="EMBL" id="SCE76086.1"/>
    </source>
</evidence>
<dbReference type="EMBL" id="PXXW01000008">
    <property type="protein sequence ID" value="RAO03711.1"/>
    <property type="molecule type" value="Genomic_DNA"/>
</dbReference>
<gene>
    <name evidence="3" type="ORF">GA0070561_1433</name>
    <name evidence="1" type="ORF">GAR05_00692</name>
    <name evidence="2" type="ORF">PSN13_04775</name>
</gene>
<evidence type="ECO:0008006" key="7">
    <source>
        <dbReference type="Google" id="ProtNLM"/>
    </source>
</evidence>